<dbReference type="Proteomes" id="UP000596427">
    <property type="component" value="Plasmid unnamed2"/>
</dbReference>
<geneLocation type="plasmid" evidence="4 5">
    <name>unnamed2</name>
</geneLocation>
<dbReference type="KEGG" id="xdi:EZH22_30650"/>
<dbReference type="GO" id="GO:0003676">
    <property type="term" value="F:nucleic acid binding"/>
    <property type="evidence" value="ECO:0007669"/>
    <property type="project" value="InterPro"/>
</dbReference>
<reference evidence="4 5" key="1">
    <citation type="submission" date="2020-10" db="EMBL/GenBank/DDBJ databases">
        <title>Degradation of 1,4-Dioxane by Xanthobacter sp. YN2, via a Novel Group-2 Soluble Di-Iron Monooxygenase.</title>
        <authorList>
            <person name="Ma F."/>
            <person name="Wang Y."/>
            <person name="Yang J."/>
            <person name="Guo H."/>
            <person name="Su D."/>
            <person name="Yu L."/>
        </authorList>
    </citation>
    <scope>NUCLEOTIDE SEQUENCE [LARGE SCALE GENOMIC DNA]</scope>
    <source>
        <strain evidence="4 5">YN2</strain>
        <plasmid evidence="4 5">unnamed2</plasmid>
    </source>
</reference>
<sequence>MMLVSPEVLGVLRTAVADGHALRIPGVVARDLYLKTDRVLREAGARWGGMKSGHVFPGDAGAVLDEILATGRVFSERKALGQFYTPPDLAAHLVERAAITAGERMLEPSAGRGALATPAAGAGALVDCIEIDPANVAALTEAEMFASVRQADFLACDVRSELAYGAAAPGGFPGYDLVVMNPPFAGGADIDHVTRALGLLRPGGRLLAVMSASVLFREAKRWQALDAFRELVAHHGGTLSELPERSFRSVGTGVATILCEISERRHA</sequence>
<dbReference type="GO" id="GO:0032259">
    <property type="term" value="P:methylation"/>
    <property type="evidence" value="ECO:0007669"/>
    <property type="project" value="UniProtKB-KW"/>
</dbReference>
<gene>
    <name evidence="4" type="ORF">EZH22_30650</name>
</gene>
<proteinExistence type="predicted"/>
<evidence type="ECO:0000259" key="3">
    <source>
        <dbReference type="Pfam" id="PF05175"/>
    </source>
</evidence>
<dbReference type="Pfam" id="PF05175">
    <property type="entry name" value="MTS"/>
    <property type="match status" value="1"/>
</dbReference>
<keyword evidence="4" id="KW-0614">Plasmid</keyword>
<feature type="domain" description="Methyltransferase small" evidence="3">
    <location>
        <begin position="99"/>
        <end position="214"/>
    </location>
</feature>
<evidence type="ECO:0000256" key="2">
    <source>
        <dbReference type="ARBA" id="ARBA00022691"/>
    </source>
</evidence>
<name>A0A974SMR8_9HYPH</name>
<dbReference type="EMBL" id="CP063364">
    <property type="protein sequence ID" value="QRG10088.1"/>
    <property type="molecule type" value="Genomic_DNA"/>
</dbReference>
<evidence type="ECO:0000313" key="5">
    <source>
        <dbReference type="Proteomes" id="UP000596427"/>
    </source>
</evidence>
<accession>A0A974SMR8</accession>
<keyword evidence="1 4" id="KW-0808">Transferase</keyword>
<evidence type="ECO:0000313" key="4">
    <source>
        <dbReference type="EMBL" id="QRG10088.1"/>
    </source>
</evidence>
<dbReference type="GO" id="GO:0008168">
    <property type="term" value="F:methyltransferase activity"/>
    <property type="evidence" value="ECO:0007669"/>
    <property type="project" value="UniProtKB-KW"/>
</dbReference>
<dbReference type="PRINTS" id="PR00507">
    <property type="entry name" value="N12N6MTFRASE"/>
</dbReference>
<dbReference type="AlphaFoldDB" id="A0A974SMR8"/>
<dbReference type="Gene3D" id="3.40.50.150">
    <property type="entry name" value="Vaccinia Virus protein VP39"/>
    <property type="match status" value="1"/>
</dbReference>
<dbReference type="InterPro" id="IPR029063">
    <property type="entry name" value="SAM-dependent_MTases_sf"/>
</dbReference>
<keyword evidence="1 4" id="KW-0489">Methyltransferase</keyword>
<evidence type="ECO:0000256" key="1">
    <source>
        <dbReference type="ARBA" id="ARBA00022603"/>
    </source>
</evidence>
<dbReference type="SUPFAM" id="SSF53335">
    <property type="entry name" value="S-adenosyl-L-methionine-dependent methyltransferases"/>
    <property type="match status" value="1"/>
</dbReference>
<dbReference type="InterPro" id="IPR002052">
    <property type="entry name" value="DNA_methylase_N6_adenine_CS"/>
</dbReference>
<dbReference type="PROSITE" id="PS00092">
    <property type="entry name" value="N6_MTASE"/>
    <property type="match status" value="1"/>
</dbReference>
<keyword evidence="2" id="KW-0949">S-adenosyl-L-methionine</keyword>
<organism evidence="4 5">
    <name type="scientific">Xanthobacter dioxanivorans</name>
    <dbReference type="NCBI Taxonomy" id="2528964"/>
    <lineage>
        <taxon>Bacteria</taxon>
        <taxon>Pseudomonadati</taxon>
        <taxon>Pseudomonadota</taxon>
        <taxon>Alphaproteobacteria</taxon>
        <taxon>Hyphomicrobiales</taxon>
        <taxon>Xanthobacteraceae</taxon>
        <taxon>Xanthobacter</taxon>
    </lineage>
</organism>
<dbReference type="InterPro" id="IPR007848">
    <property type="entry name" value="Small_mtfrase_dom"/>
</dbReference>
<dbReference type="RefSeq" id="WP_203196969.1">
    <property type="nucleotide sequence ID" value="NZ_CP063364.1"/>
</dbReference>
<dbReference type="CDD" id="cd02440">
    <property type="entry name" value="AdoMet_MTases"/>
    <property type="match status" value="1"/>
</dbReference>
<protein>
    <submittedName>
        <fullName evidence="4">Methyltransferase</fullName>
    </submittedName>
</protein>
<keyword evidence="5" id="KW-1185">Reference proteome</keyword>